<dbReference type="InterPro" id="IPR003812">
    <property type="entry name" value="Fido"/>
</dbReference>
<accession>A0A0H3ZPR3</accession>
<dbReference type="Pfam" id="PF02661">
    <property type="entry name" value="Fic"/>
    <property type="match status" value="1"/>
</dbReference>
<dbReference type="PROSITE" id="PS51459">
    <property type="entry name" value="FIDO"/>
    <property type="match status" value="1"/>
</dbReference>
<dbReference type="EMBL" id="KP795572">
    <property type="protein sequence ID" value="AKN38200.1"/>
    <property type="molecule type" value="Genomic_DNA"/>
</dbReference>
<dbReference type="PANTHER" id="PTHR39426">
    <property type="entry name" value="HOMOLOGY TO DEATH-ON-CURING PROTEIN OF PHAGE P1"/>
    <property type="match status" value="1"/>
</dbReference>
<evidence type="ECO:0000259" key="1">
    <source>
        <dbReference type="PROSITE" id="PS51459"/>
    </source>
</evidence>
<evidence type="ECO:0000313" key="2">
    <source>
        <dbReference type="EMBL" id="AKN38200.1"/>
    </source>
</evidence>
<reference evidence="2" key="1">
    <citation type="journal article" date="2015" name="MBio">
        <title>Eco-Evolutionary Dynamics of Episomes among Ecologically Cohesive Bacterial Populations.</title>
        <authorList>
            <person name="Xue H."/>
            <person name="Cordero O.X."/>
            <person name="Camas F.M."/>
            <person name="Trimble W."/>
            <person name="Meyer F."/>
            <person name="Guglielmini J."/>
            <person name="Rocha E.P."/>
            <person name="Polz M.F."/>
        </authorList>
    </citation>
    <scope>NUCLEOTIDE SEQUENCE</scope>
    <source>
        <strain evidence="2">FF_145</strain>
    </source>
</reference>
<dbReference type="InterPro" id="IPR053737">
    <property type="entry name" value="Type_II_TA_Toxin"/>
</dbReference>
<dbReference type="GO" id="GO:0016301">
    <property type="term" value="F:kinase activity"/>
    <property type="evidence" value="ECO:0007669"/>
    <property type="project" value="InterPro"/>
</dbReference>
<proteinExistence type="predicted"/>
<dbReference type="AlphaFoldDB" id="A0A0H3ZPR3"/>
<dbReference type="PIRSF" id="PIRSF018297">
    <property type="entry name" value="Doc"/>
    <property type="match status" value="1"/>
</dbReference>
<feature type="domain" description="Fido" evidence="1">
    <location>
        <begin position="6"/>
        <end position="123"/>
    </location>
</feature>
<dbReference type="InterPro" id="IPR006440">
    <property type="entry name" value="Doc"/>
</dbReference>
<sequence length="137" mass="15166">MDIICFPFERVIEINAFILDNEPGMNGVVDIPKLQGALGRVDNAIVYSGLDDVFEIAAKYAASIAVSHALPDANKRTGLMVALEYLSLNDFELTSDNDLLADAVRDLVLSEISEVDFADILFAQYAQEKSLRHLRDF</sequence>
<organism evidence="2">
    <name type="scientific">Vibrio splendidus</name>
    <dbReference type="NCBI Taxonomy" id="29497"/>
    <lineage>
        <taxon>Bacteria</taxon>
        <taxon>Pseudomonadati</taxon>
        <taxon>Pseudomonadota</taxon>
        <taxon>Gammaproteobacteria</taxon>
        <taxon>Vibrionales</taxon>
        <taxon>Vibrionaceae</taxon>
        <taxon>Vibrio</taxon>
    </lineage>
</organism>
<protein>
    <submittedName>
        <fullName evidence="2">Doc protein</fullName>
    </submittedName>
</protein>
<dbReference type="NCBIfam" id="TIGR01550">
    <property type="entry name" value="DOC_P1"/>
    <property type="match status" value="1"/>
</dbReference>
<name>A0A0H3ZPR3_VIBSP</name>
<dbReference type="Gene3D" id="1.20.120.1870">
    <property type="entry name" value="Fic/DOC protein, Fido domain"/>
    <property type="match status" value="1"/>
</dbReference>
<dbReference type="PANTHER" id="PTHR39426:SF1">
    <property type="entry name" value="HOMOLOGY TO DEATH-ON-CURING PROTEIN OF PHAGE P1"/>
    <property type="match status" value="1"/>
</dbReference>